<gene>
    <name evidence="2" type="ORF">GCM10009640_13500</name>
</gene>
<reference evidence="2 3" key="1">
    <citation type="journal article" date="2019" name="Int. J. Syst. Evol. Microbiol.">
        <title>The Global Catalogue of Microorganisms (GCM) 10K type strain sequencing project: providing services to taxonomists for standard genome sequencing and annotation.</title>
        <authorList>
            <consortium name="The Broad Institute Genomics Platform"/>
            <consortium name="The Broad Institute Genome Sequencing Center for Infectious Disease"/>
            <person name="Wu L."/>
            <person name="Ma J."/>
        </authorList>
    </citation>
    <scope>NUCLEOTIDE SEQUENCE [LARGE SCALE GENOMIC DNA]</scope>
    <source>
        <strain evidence="2 3">JCM 12398</strain>
    </source>
</reference>
<sequence length="147" mass="14562">MRGVTPSFRLPLLDVRVPLSAVGVRMLAALLLLAAAGHIAALVASPVPASREHLVSPIALALSLVVLVAAVPALLDGRLRFAIAGIGSLGLGLLAAVATGLGAPPLVSALGWLVVVVAAATGIYHLLGGDTGAPDHGTDDDAGAPRR</sequence>
<proteinExistence type="predicted"/>
<organism evidence="2 3">
    <name type="scientific">Agrococcus citreus</name>
    <dbReference type="NCBI Taxonomy" id="84643"/>
    <lineage>
        <taxon>Bacteria</taxon>
        <taxon>Bacillati</taxon>
        <taxon>Actinomycetota</taxon>
        <taxon>Actinomycetes</taxon>
        <taxon>Micrococcales</taxon>
        <taxon>Microbacteriaceae</taxon>
        <taxon>Agrococcus</taxon>
    </lineage>
</organism>
<keyword evidence="3" id="KW-1185">Reference proteome</keyword>
<feature type="transmembrane region" description="Helical" evidence="1">
    <location>
        <begin position="54"/>
        <end position="75"/>
    </location>
</feature>
<keyword evidence="1" id="KW-0812">Transmembrane</keyword>
<name>A0ABN1YST2_9MICO</name>
<accession>A0ABN1YST2</accession>
<evidence type="ECO:0000256" key="1">
    <source>
        <dbReference type="SAM" id="Phobius"/>
    </source>
</evidence>
<feature type="transmembrane region" description="Helical" evidence="1">
    <location>
        <begin position="82"/>
        <end position="103"/>
    </location>
</feature>
<feature type="transmembrane region" description="Helical" evidence="1">
    <location>
        <begin position="109"/>
        <end position="127"/>
    </location>
</feature>
<protein>
    <recommendedName>
        <fullName evidence="4">Tryptophan-associated transmembrane protein (Trp_oprn_chp)</fullName>
    </recommendedName>
</protein>
<dbReference type="EMBL" id="BAAAKK010000003">
    <property type="protein sequence ID" value="GAA1421822.1"/>
    <property type="molecule type" value="Genomic_DNA"/>
</dbReference>
<evidence type="ECO:0008006" key="4">
    <source>
        <dbReference type="Google" id="ProtNLM"/>
    </source>
</evidence>
<keyword evidence="1" id="KW-1133">Transmembrane helix</keyword>
<keyword evidence="1" id="KW-0472">Membrane</keyword>
<comment type="caution">
    <text evidence="2">The sequence shown here is derived from an EMBL/GenBank/DDBJ whole genome shotgun (WGS) entry which is preliminary data.</text>
</comment>
<dbReference type="Proteomes" id="UP001501266">
    <property type="component" value="Unassembled WGS sequence"/>
</dbReference>
<evidence type="ECO:0000313" key="3">
    <source>
        <dbReference type="Proteomes" id="UP001501266"/>
    </source>
</evidence>
<evidence type="ECO:0000313" key="2">
    <source>
        <dbReference type="EMBL" id="GAA1421822.1"/>
    </source>
</evidence>